<dbReference type="Gene3D" id="1.25.10.10">
    <property type="entry name" value="Leucine-rich Repeat Variant"/>
    <property type="match status" value="1"/>
</dbReference>
<dbReference type="InterPro" id="IPR016024">
    <property type="entry name" value="ARM-type_fold"/>
</dbReference>
<dbReference type="InterPro" id="IPR011989">
    <property type="entry name" value="ARM-like"/>
</dbReference>
<dbReference type="eggNOG" id="KOG2973">
    <property type="taxonomic scope" value="Eukaryota"/>
</dbReference>
<evidence type="ECO:0000256" key="1">
    <source>
        <dbReference type="ARBA" id="ARBA00006712"/>
    </source>
</evidence>
<evidence type="ECO:0000259" key="5">
    <source>
        <dbReference type="Pfam" id="PF04064"/>
    </source>
</evidence>
<dbReference type="STRING" id="88036.D8SRW6"/>
<accession>D8SRW6</accession>
<dbReference type="InterPro" id="IPR039717">
    <property type="entry name" value="Hgh1"/>
</dbReference>
<protein>
    <recommendedName>
        <fullName evidence="2">Protein HGH1 homolog</fullName>
    </recommendedName>
</protein>
<dbReference type="EMBL" id="GL377636">
    <property type="protein sequence ID" value="EFJ12861.1"/>
    <property type="molecule type" value="Genomic_DNA"/>
</dbReference>
<dbReference type="SUPFAM" id="SSF48371">
    <property type="entry name" value="ARM repeat"/>
    <property type="match status" value="1"/>
</dbReference>
<evidence type="ECO:0000313" key="7">
    <source>
        <dbReference type="Proteomes" id="UP000001514"/>
    </source>
</evidence>
<reference evidence="6 7" key="1">
    <citation type="journal article" date="2011" name="Science">
        <title>The Selaginella genome identifies genetic changes associated with the evolution of vascular plants.</title>
        <authorList>
            <person name="Banks J.A."/>
            <person name="Nishiyama T."/>
            <person name="Hasebe M."/>
            <person name="Bowman J.L."/>
            <person name="Gribskov M."/>
            <person name="dePamphilis C."/>
            <person name="Albert V.A."/>
            <person name="Aono N."/>
            <person name="Aoyama T."/>
            <person name="Ambrose B.A."/>
            <person name="Ashton N.W."/>
            <person name="Axtell M.J."/>
            <person name="Barker E."/>
            <person name="Barker M.S."/>
            <person name="Bennetzen J.L."/>
            <person name="Bonawitz N.D."/>
            <person name="Chapple C."/>
            <person name="Cheng C."/>
            <person name="Correa L.G."/>
            <person name="Dacre M."/>
            <person name="DeBarry J."/>
            <person name="Dreyer I."/>
            <person name="Elias M."/>
            <person name="Engstrom E.M."/>
            <person name="Estelle M."/>
            <person name="Feng L."/>
            <person name="Finet C."/>
            <person name="Floyd S.K."/>
            <person name="Frommer W.B."/>
            <person name="Fujita T."/>
            <person name="Gramzow L."/>
            <person name="Gutensohn M."/>
            <person name="Harholt J."/>
            <person name="Hattori M."/>
            <person name="Heyl A."/>
            <person name="Hirai T."/>
            <person name="Hiwatashi Y."/>
            <person name="Ishikawa M."/>
            <person name="Iwata M."/>
            <person name="Karol K.G."/>
            <person name="Koehler B."/>
            <person name="Kolukisaoglu U."/>
            <person name="Kubo M."/>
            <person name="Kurata T."/>
            <person name="Lalonde S."/>
            <person name="Li K."/>
            <person name="Li Y."/>
            <person name="Litt A."/>
            <person name="Lyons E."/>
            <person name="Manning G."/>
            <person name="Maruyama T."/>
            <person name="Michael T.P."/>
            <person name="Mikami K."/>
            <person name="Miyazaki S."/>
            <person name="Morinaga S."/>
            <person name="Murata T."/>
            <person name="Mueller-Roeber B."/>
            <person name="Nelson D.R."/>
            <person name="Obara M."/>
            <person name="Oguri Y."/>
            <person name="Olmstead R.G."/>
            <person name="Onodera N."/>
            <person name="Petersen B.L."/>
            <person name="Pils B."/>
            <person name="Prigge M."/>
            <person name="Rensing S.A."/>
            <person name="Riano-Pachon D.M."/>
            <person name="Roberts A.W."/>
            <person name="Sato Y."/>
            <person name="Scheller H.V."/>
            <person name="Schulz B."/>
            <person name="Schulz C."/>
            <person name="Shakirov E.V."/>
            <person name="Shibagaki N."/>
            <person name="Shinohara N."/>
            <person name="Shippen D.E."/>
            <person name="Soerensen I."/>
            <person name="Sotooka R."/>
            <person name="Sugimoto N."/>
            <person name="Sugita M."/>
            <person name="Sumikawa N."/>
            <person name="Tanurdzic M."/>
            <person name="Theissen G."/>
            <person name="Ulvskov P."/>
            <person name="Wakazuki S."/>
            <person name="Weng J.K."/>
            <person name="Willats W.W."/>
            <person name="Wipf D."/>
            <person name="Wolf P.G."/>
            <person name="Yang L."/>
            <person name="Zimmer A.D."/>
            <person name="Zhu Q."/>
            <person name="Mitros T."/>
            <person name="Hellsten U."/>
            <person name="Loque D."/>
            <person name="Otillar R."/>
            <person name="Salamov A."/>
            <person name="Schmutz J."/>
            <person name="Shapiro H."/>
            <person name="Lindquist E."/>
            <person name="Lucas S."/>
            <person name="Rokhsar D."/>
            <person name="Grigoriev I.V."/>
        </authorList>
    </citation>
    <scope>NUCLEOTIDE SEQUENCE [LARGE SCALE GENOMIC DNA]</scope>
</reference>
<organism evidence="7">
    <name type="scientific">Selaginella moellendorffii</name>
    <name type="common">Spikemoss</name>
    <dbReference type="NCBI Taxonomy" id="88036"/>
    <lineage>
        <taxon>Eukaryota</taxon>
        <taxon>Viridiplantae</taxon>
        <taxon>Streptophyta</taxon>
        <taxon>Embryophyta</taxon>
        <taxon>Tracheophyta</taxon>
        <taxon>Lycopodiopsida</taxon>
        <taxon>Selaginellales</taxon>
        <taxon>Selaginellaceae</taxon>
        <taxon>Selaginella</taxon>
    </lineage>
</organism>
<dbReference type="PANTHER" id="PTHR13387:SF9">
    <property type="entry name" value="PROTEIN HGH1 HOMOLOG"/>
    <property type="match status" value="1"/>
</dbReference>
<dbReference type="Pfam" id="PF04064">
    <property type="entry name" value="DUF384"/>
    <property type="match status" value="1"/>
</dbReference>
<dbReference type="InterPro" id="IPR007206">
    <property type="entry name" value="Protein_HGH1_C"/>
</dbReference>
<dbReference type="AlphaFoldDB" id="D8SRW6"/>
<dbReference type="HOGENOM" id="CLU_037769_0_0_1"/>
<evidence type="ECO:0000259" key="4">
    <source>
        <dbReference type="Pfam" id="PF04063"/>
    </source>
</evidence>
<dbReference type="InParanoid" id="D8SRW6"/>
<dbReference type="KEGG" id="smo:SELMODRAFT_123418"/>
<proteinExistence type="inferred from homology"/>
<gene>
    <name evidence="6" type="ORF">SELMODRAFT_123418</name>
</gene>
<evidence type="ECO:0000256" key="3">
    <source>
        <dbReference type="SAM" id="MobiDB-lite"/>
    </source>
</evidence>
<dbReference type="Proteomes" id="UP000001514">
    <property type="component" value="Unassembled WGS sequence"/>
</dbReference>
<dbReference type="PANTHER" id="PTHR13387">
    <property type="entry name" value="PROTEIN HGH1 HOMOLOG"/>
    <property type="match status" value="1"/>
</dbReference>
<sequence>MAEELDELLMFLSSPAPNLRKAAVDIIEGLTGSDEGIAKLSTKLSILLPALVQLLAGNKARSGSMSRALVNLSQDQEVGEMLLELGAVASAMDQIGKQGQDVDKLMVMLLVNLTTLEPGARLLCEEGDEKLKGLHMSRLVRLFSRTPEEGDDAYEHVGAILVNVSRTDLGRKLMLDTKRGLLKQVLRQCDSKSLVRRRGVIGTIRNCCFEAPSHLPSLLSLSELLWPCLILPAAGSKIYSEEERSKMPPELAVPLSIERQAEPDSQIRREALDALYLLIKQEAGFRAFWELGGADVLKSGYENEEDPEVMDKYEQLGSLVRTDTHALLFFSLHARTYQTQTHSSTRARHRSSRRVAAALDRSDR</sequence>
<feature type="region of interest" description="Disordered" evidence="3">
    <location>
        <begin position="340"/>
        <end position="364"/>
    </location>
</feature>
<dbReference type="Pfam" id="PF04063">
    <property type="entry name" value="DUF383"/>
    <property type="match status" value="1"/>
</dbReference>
<dbReference type="Gramene" id="EFJ12861">
    <property type="protein sequence ID" value="EFJ12861"/>
    <property type="gene ID" value="SELMODRAFT_123418"/>
</dbReference>
<feature type="domain" description="Protein HGH1 N-terminal" evidence="4">
    <location>
        <begin position="95"/>
        <end position="268"/>
    </location>
</feature>
<comment type="similarity">
    <text evidence="1">Belongs to the HGH1 family.</text>
</comment>
<feature type="domain" description="Protein HGH1 C-terminal" evidence="5">
    <location>
        <begin position="274"/>
        <end position="321"/>
    </location>
</feature>
<dbReference type="InterPro" id="IPR007205">
    <property type="entry name" value="Protein_HGH1_N"/>
</dbReference>
<evidence type="ECO:0000256" key="2">
    <source>
        <dbReference type="ARBA" id="ARBA00014076"/>
    </source>
</evidence>
<evidence type="ECO:0000313" key="6">
    <source>
        <dbReference type="EMBL" id="EFJ12861.1"/>
    </source>
</evidence>
<keyword evidence="7" id="KW-1185">Reference proteome</keyword>
<dbReference type="OMA" id="MCILLTN"/>
<name>D8SRW6_SELML</name>
<dbReference type="FunCoup" id="D8SRW6">
    <property type="interactions" value="3922"/>
</dbReference>